<dbReference type="RefSeq" id="WP_345374121.1">
    <property type="nucleotide sequence ID" value="NZ_BAABJX010000055.1"/>
</dbReference>
<organism evidence="1 2">
    <name type="scientific">Algivirga pacifica</name>
    <dbReference type="NCBI Taxonomy" id="1162670"/>
    <lineage>
        <taxon>Bacteria</taxon>
        <taxon>Pseudomonadati</taxon>
        <taxon>Bacteroidota</taxon>
        <taxon>Cytophagia</taxon>
        <taxon>Cytophagales</taxon>
        <taxon>Flammeovirgaceae</taxon>
        <taxon>Algivirga</taxon>
    </lineage>
</organism>
<comment type="caution">
    <text evidence="1">The sequence shown here is derived from an EMBL/GenBank/DDBJ whole genome shotgun (WGS) entry which is preliminary data.</text>
</comment>
<name>A0ABP9DI62_9BACT</name>
<reference evidence="2" key="1">
    <citation type="journal article" date="2019" name="Int. J. Syst. Evol. Microbiol.">
        <title>The Global Catalogue of Microorganisms (GCM) 10K type strain sequencing project: providing services to taxonomists for standard genome sequencing and annotation.</title>
        <authorList>
            <consortium name="The Broad Institute Genomics Platform"/>
            <consortium name="The Broad Institute Genome Sequencing Center for Infectious Disease"/>
            <person name="Wu L."/>
            <person name="Ma J."/>
        </authorList>
    </citation>
    <scope>NUCLEOTIDE SEQUENCE [LARGE SCALE GENOMIC DNA]</scope>
    <source>
        <strain evidence="2">JCM 18326</strain>
    </source>
</reference>
<sequence>MKRITYIVFFLWGSGIFLGCSTEDLIGALEEKAGLNLFAGNCVSIAEEINTSGYPLTTYLDVFGADSVYYFRNGNKNDYAEVMGYTYNEKAMPVKEELFTPRGRLLSSRERVYWDDGITLKEITLTSYRVEEMLVYKSFFDEKGRIIRTEKGDGDIYTHEYVLDEQDRIQEEVKYLNEEVYEEIEYVYNSDSTEVEEKVIDALLGSYKLVYENTAKHRLISKYRMEKNEQGTLIQVLDSRTRDVLQDDAWVSREYYTAEGTAAAVTYKIEVGCPQGSNQ</sequence>
<gene>
    <name evidence="1" type="ORF">GCM10023331_34800</name>
</gene>
<accession>A0ABP9DI62</accession>
<proteinExistence type="predicted"/>
<dbReference type="Proteomes" id="UP001500298">
    <property type="component" value="Unassembled WGS sequence"/>
</dbReference>
<keyword evidence="2" id="KW-1185">Reference proteome</keyword>
<protein>
    <recommendedName>
        <fullName evidence="3">YD repeat-containing protein</fullName>
    </recommendedName>
</protein>
<evidence type="ECO:0000313" key="2">
    <source>
        <dbReference type="Proteomes" id="UP001500298"/>
    </source>
</evidence>
<dbReference type="EMBL" id="BAABJX010000055">
    <property type="protein sequence ID" value="GAA4847122.1"/>
    <property type="molecule type" value="Genomic_DNA"/>
</dbReference>
<evidence type="ECO:0008006" key="3">
    <source>
        <dbReference type="Google" id="ProtNLM"/>
    </source>
</evidence>
<evidence type="ECO:0000313" key="1">
    <source>
        <dbReference type="EMBL" id="GAA4847122.1"/>
    </source>
</evidence>
<dbReference type="PROSITE" id="PS51257">
    <property type="entry name" value="PROKAR_LIPOPROTEIN"/>
    <property type="match status" value="1"/>
</dbReference>